<dbReference type="STRING" id="1637975.AN957_05220"/>
<reference evidence="4 5" key="1">
    <citation type="submission" date="2015-09" db="EMBL/GenBank/DDBJ databases">
        <title>Genome sequencing project for genomic taxonomy and phylogenomics of Bacillus-like bacteria.</title>
        <authorList>
            <person name="Liu B."/>
            <person name="Wang J."/>
            <person name="Zhu Y."/>
            <person name="Liu G."/>
            <person name="Chen Q."/>
            <person name="Chen Z."/>
            <person name="Lan J."/>
            <person name="Che J."/>
            <person name="Ge C."/>
            <person name="Shi H."/>
            <person name="Pan Z."/>
            <person name="Liu X."/>
        </authorList>
    </citation>
    <scope>NUCLEOTIDE SEQUENCE [LARGE SCALE GENOMIC DNA]</scope>
    <source>
        <strain evidence="4 5">FJAT-18043</strain>
    </source>
</reference>
<feature type="domain" description="Baseplate J-like C-terminal" evidence="3">
    <location>
        <begin position="269"/>
        <end position="356"/>
    </location>
</feature>
<dbReference type="InterPro" id="IPR058530">
    <property type="entry name" value="Baseplate_J-like_C"/>
</dbReference>
<dbReference type="PATRIC" id="fig|1637975.4.peg.741"/>
<keyword evidence="5" id="KW-1185">Reference proteome</keyword>
<dbReference type="AlphaFoldDB" id="A0A0Q3QKG6"/>
<gene>
    <name evidence="4" type="ORF">AN957_05220</name>
</gene>
<protein>
    <submittedName>
        <fullName evidence="4">Phage tail protein</fullName>
    </submittedName>
</protein>
<feature type="domain" description="Baseplate J-like central" evidence="2">
    <location>
        <begin position="182"/>
        <end position="261"/>
    </location>
</feature>
<comment type="caution">
    <text evidence="4">The sequence shown here is derived from an EMBL/GenBank/DDBJ whole genome shotgun (WGS) entry which is preliminary data.</text>
</comment>
<dbReference type="PANTHER" id="PTHR37829">
    <property type="entry name" value="PHAGE-LIKE ELEMENT PBSX PROTEIN XKDT"/>
    <property type="match status" value="1"/>
</dbReference>
<evidence type="ECO:0000313" key="5">
    <source>
        <dbReference type="Proteomes" id="UP000050996"/>
    </source>
</evidence>
<dbReference type="Proteomes" id="UP000050996">
    <property type="component" value="Unassembled WGS sequence"/>
</dbReference>
<organism evidence="4 5">
    <name type="scientific">Cytobacillus solani</name>
    <dbReference type="NCBI Taxonomy" id="1637975"/>
    <lineage>
        <taxon>Bacteria</taxon>
        <taxon>Bacillati</taxon>
        <taxon>Bacillota</taxon>
        <taxon>Bacilli</taxon>
        <taxon>Bacillales</taxon>
        <taxon>Bacillaceae</taxon>
        <taxon>Cytobacillus</taxon>
    </lineage>
</organism>
<evidence type="ECO:0000313" key="4">
    <source>
        <dbReference type="EMBL" id="KQL18072.1"/>
    </source>
</evidence>
<dbReference type="Pfam" id="PF26079">
    <property type="entry name" value="Baseplate_J_C"/>
    <property type="match status" value="1"/>
</dbReference>
<proteinExistence type="inferred from homology"/>
<comment type="similarity">
    <text evidence="1">Belongs to the Mu gp47/PBSX XkdT family.</text>
</comment>
<evidence type="ECO:0000259" key="3">
    <source>
        <dbReference type="Pfam" id="PF26079"/>
    </source>
</evidence>
<dbReference type="InterPro" id="IPR058531">
    <property type="entry name" value="Baseplate_J_M"/>
</dbReference>
<evidence type="ECO:0000256" key="1">
    <source>
        <dbReference type="ARBA" id="ARBA00038087"/>
    </source>
</evidence>
<dbReference type="EMBL" id="LJIX01000006">
    <property type="protein sequence ID" value="KQL18072.1"/>
    <property type="molecule type" value="Genomic_DNA"/>
</dbReference>
<dbReference type="InterPro" id="IPR052399">
    <property type="entry name" value="Phage_Baseplate_Assmbl_Protein"/>
</dbReference>
<dbReference type="RefSeq" id="WP_056682712.1">
    <property type="nucleotide sequence ID" value="NZ_CP085712.1"/>
</dbReference>
<dbReference type="Pfam" id="PF26078">
    <property type="entry name" value="Baseplate_J_M"/>
    <property type="match status" value="1"/>
</dbReference>
<name>A0A0Q3QKG6_9BACI</name>
<accession>A0A0Q3QKG6</accession>
<sequence>MYEHMTPEYLLDRMLSRVSANFDRRESSPIYTAIAPVAYILAEFYADLDVHNNLSFVDSADGEYLARGTSEHGINKNLATFAKRKGKFYGANATPMDVPINSRFSIGNLYYLVESRLGLGEFILKCETAGAAGNEQFGVLLPVDYIAGLVEAQLADVLIPGENEEEDEALRERFFEEVNEEPFGGNVADYKKMLNTMDGIGGTKVFPAWQGGGSVKCCVLTSDFDEPSSDFVQEIQEKVDPIPVQGQGLGLAPMNHFVTITGAAKVLLTIESTITLADGVTIGQVVGDIEAILKDYFLSLRKNWKNEAKTIIRLSQMEARILTIPNIVDVTNTTINGSSVNVELDAEKIPFLDQVILNG</sequence>
<dbReference type="PANTHER" id="PTHR37829:SF3">
    <property type="entry name" value="PROTEIN JAYE-RELATED"/>
    <property type="match status" value="1"/>
</dbReference>
<evidence type="ECO:0000259" key="2">
    <source>
        <dbReference type="Pfam" id="PF26078"/>
    </source>
</evidence>